<comment type="subunit">
    <text evidence="4">Component of the cbb3-type cytochrome c oxidase at least composed of FixN, FixO, FixQ and FixP.</text>
</comment>
<dbReference type="GO" id="GO:0016491">
    <property type="term" value="F:oxidoreductase activity"/>
    <property type="evidence" value="ECO:0007669"/>
    <property type="project" value="UniProtKB-KW"/>
</dbReference>
<comment type="subcellular location">
    <subcellularLocation>
        <location evidence="1 21">Cell inner membrane</location>
    </subcellularLocation>
</comment>
<evidence type="ECO:0000256" key="16">
    <source>
        <dbReference type="ARBA" id="ARBA00023002"/>
    </source>
</evidence>
<protein>
    <recommendedName>
        <fullName evidence="21">Cbb3-type cytochrome c oxidase subunit</fullName>
    </recommendedName>
</protein>
<keyword evidence="15 24" id="KW-1133">Transmembrane helix</keyword>
<organism evidence="26 27">
    <name type="scientific">Cohaesibacter gelatinilyticus</name>
    <dbReference type="NCBI Taxonomy" id="372072"/>
    <lineage>
        <taxon>Bacteria</taxon>
        <taxon>Pseudomonadati</taxon>
        <taxon>Pseudomonadota</taxon>
        <taxon>Alphaproteobacteria</taxon>
        <taxon>Hyphomicrobiales</taxon>
        <taxon>Cohaesibacteraceae</taxon>
    </lineage>
</organism>
<evidence type="ECO:0000256" key="20">
    <source>
        <dbReference type="ARBA" id="ARBA00025525"/>
    </source>
</evidence>
<comment type="similarity">
    <text evidence="3 21">Belongs to the CcoP / FixP family.</text>
</comment>
<evidence type="ECO:0000259" key="25">
    <source>
        <dbReference type="PROSITE" id="PS51007"/>
    </source>
</evidence>
<evidence type="ECO:0000256" key="24">
    <source>
        <dbReference type="SAM" id="Phobius"/>
    </source>
</evidence>
<comment type="cofactor">
    <cofactor evidence="21 23">
        <name>heme c</name>
        <dbReference type="ChEBI" id="CHEBI:61717"/>
    </cofactor>
    <text evidence="21 23">Binds 2 heme C groups per subunit.</text>
</comment>
<evidence type="ECO:0000313" key="27">
    <source>
        <dbReference type="Proteomes" id="UP000219439"/>
    </source>
</evidence>
<name>A0A285N6J9_9HYPH</name>
<comment type="pathway">
    <text evidence="2 21">Energy metabolism; oxidative phosphorylation.</text>
</comment>
<evidence type="ECO:0000256" key="22">
    <source>
        <dbReference type="PIRSR" id="PIRSR000006-1"/>
    </source>
</evidence>
<keyword evidence="12" id="KW-0677">Repeat</keyword>
<dbReference type="PANTHER" id="PTHR33751">
    <property type="entry name" value="CBB3-TYPE CYTOCHROME C OXIDASE SUBUNIT FIXP"/>
    <property type="match status" value="1"/>
</dbReference>
<dbReference type="Gene3D" id="1.10.760.10">
    <property type="entry name" value="Cytochrome c-like domain"/>
    <property type="match status" value="2"/>
</dbReference>
<evidence type="ECO:0000256" key="21">
    <source>
        <dbReference type="PIRNR" id="PIRNR000006"/>
    </source>
</evidence>
<dbReference type="PROSITE" id="PS51007">
    <property type="entry name" value="CYTC"/>
    <property type="match status" value="2"/>
</dbReference>
<feature type="binding site" description="covalent" evidence="23">
    <location>
        <position position="126"/>
    </location>
    <ligand>
        <name>heme c</name>
        <dbReference type="ChEBI" id="CHEBI:61717"/>
        <label>1</label>
    </ligand>
</feature>
<keyword evidence="19 21" id="KW-0472">Membrane</keyword>
<dbReference type="InterPro" id="IPR032858">
    <property type="entry name" value="CcoP_N"/>
</dbReference>
<dbReference type="RefSeq" id="WP_097151409.1">
    <property type="nucleotide sequence ID" value="NZ_OBEL01000001.1"/>
</dbReference>
<keyword evidence="18 21" id="KW-0406">Ion transport</keyword>
<feature type="binding site" description="axial binding residue" evidence="22">
    <location>
        <position position="224"/>
    </location>
    <ligand>
        <name>heme c</name>
        <dbReference type="ChEBI" id="CHEBI:61717"/>
        <label>2</label>
    </ligand>
    <ligandPart>
        <name>Fe</name>
        <dbReference type="ChEBI" id="CHEBI:18248"/>
    </ligandPart>
</feature>
<dbReference type="Proteomes" id="UP000219439">
    <property type="component" value="Unassembled WGS sequence"/>
</dbReference>
<dbReference type="Pfam" id="PF13442">
    <property type="entry name" value="Cytochrome_CBB3"/>
    <property type="match status" value="1"/>
</dbReference>
<dbReference type="InterPro" id="IPR008168">
    <property type="entry name" value="Cyt_C_IC"/>
</dbReference>
<dbReference type="NCBIfam" id="TIGR00782">
    <property type="entry name" value="ccoP"/>
    <property type="match status" value="1"/>
</dbReference>
<dbReference type="SUPFAM" id="SSF46626">
    <property type="entry name" value="Cytochrome c"/>
    <property type="match status" value="2"/>
</dbReference>
<evidence type="ECO:0000256" key="3">
    <source>
        <dbReference type="ARBA" id="ARBA00006113"/>
    </source>
</evidence>
<dbReference type="Gene3D" id="6.10.280.130">
    <property type="match status" value="1"/>
</dbReference>
<keyword evidence="8 21" id="KW-0349">Heme</keyword>
<dbReference type="GO" id="GO:0005506">
    <property type="term" value="F:iron ion binding"/>
    <property type="evidence" value="ECO:0007669"/>
    <property type="project" value="InterPro"/>
</dbReference>
<evidence type="ECO:0000256" key="23">
    <source>
        <dbReference type="PIRSR" id="PIRSR000006-2"/>
    </source>
</evidence>
<evidence type="ECO:0000256" key="7">
    <source>
        <dbReference type="ARBA" id="ARBA00022519"/>
    </source>
</evidence>
<evidence type="ECO:0000256" key="15">
    <source>
        <dbReference type="ARBA" id="ARBA00022989"/>
    </source>
</evidence>
<keyword evidence="13 21" id="KW-0375">Hydrogen ion transport</keyword>
<keyword evidence="10 24" id="KW-0812">Transmembrane</keyword>
<keyword evidence="11 21" id="KW-0479">Metal-binding</keyword>
<keyword evidence="17 21" id="KW-0408">Iron</keyword>
<evidence type="ECO:0000256" key="6">
    <source>
        <dbReference type="ARBA" id="ARBA00022475"/>
    </source>
</evidence>
<keyword evidence="6 21" id="KW-1003">Cell membrane</keyword>
<dbReference type="GO" id="GO:1902600">
    <property type="term" value="P:proton transmembrane transport"/>
    <property type="evidence" value="ECO:0007669"/>
    <property type="project" value="UniProtKB-KW"/>
</dbReference>
<dbReference type="InterPro" id="IPR038414">
    <property type="entry name" value="CcoP_N_sf"/>
</dbReference>
<dbReference type="UniPathway" id="UPA00705"/>
<evidence type="ECO:0000256" key="4">
    <source>
        <dbReference type="ARBA" id="ARBA00011203"/>
    </source>
</evidence>
<feature type="domain" description="Cytochrome c" evidence="25">
    <location>
        <begin position="110"/>
        <end position="199"/>
    </location>
</feature>
<dbReference type="OrthoDB" id="9811281at2"/>
<keyword evidence="5 21" id="KW-0813">Transport</keyword>
<comment type="function">
    <text evidence="20">C-type cytochrome. Part of the cbb3-type cytochrome c oxidase complex. FixP subunit is required for transferring electrons from donor cytochrome c via its heme groups to FixO subunit. From there, electrons are shuttled to the catalytic binuclear center of FixN subunit where oxygen reduction takes place. The complex also functions as a proton pump.</text>
</comment>
<evidence type="ECO:0000256" key="13">
    <source>
        <dbReference type="ARBA" id="ARBA00022781"/>
    </source>
</evidence>
<feature type="binding site" description="covalent" evidence="23">
    <location>
        <position position="123"/>
    </location>
    <ligand>
        <name>heme c</name>
        <dbReference type="ChEBI" id="CHEBI:61717"/>
        <label>1</label>
    </ligand>
</feature>
<dbReference type="PANTHER" id="PTHR33751:SF1">
    <property type="entry name" value="CBB3-TYPE CYTOCHROME C OXIDASE SUBUNIT FIXP"/>
    <property type="match status" value="1"/>
</dbReference>
<evidence type="ECO:0000256" key="2">
    <source>
        <dbReference type="ARBA" id="ARBA00004673"/>
    </source>
</evidence>
<evidence type="ECO:0000256" key="18">
    <source>
        <dbReference type="ARBA" id="ARBA00023065"/>
    </source>
</evidence>
<feature type="transmembrane region" description="Helical" evidence="24">
    <location>
        <begin position="34"/>
        <end position="56"/>
    </location>
</feature>
<dbReference type="GO" id="GO:0009055">
    <property type="term" value="F:electron transfer activity"/>
    <property type="evidence" value="ECO:0007669"/>
    <property type="project" value="InterPro"/>
</dbReference>
<evidence type="ECO:0000256" key="14">
    <source>
        <dbReference type="ARBA" id="ARBA00022982"/>
    </source>
</evidence>
<dbReference type="PRINTS" id="PR00605">
    <property type="entry name" value="CYTCHROMECIC"/>
</dbReference>
<keyword evidence="9 21" id="KW-0679">Respiratory chain</keyword>
<dbReference type="InterPro" id="IPR004678">
    <property type="entry name" value="Cyt_c_oxidase_cbb3_su3"/>
</dbReference>
<feature type="domain" description="Cytochrome c" evidence="25">
    <location>
        <begin position="207"/>
        <end position="288"/>
    </location>
</feature>
<feature type="binding site" description="axial binding residue" evidence="22">
    <location>
        <position position="174"/>
    </location>
    <ligand>
        <name>heme c</name>
        <dbReference type="ChEBI" id="CHEBI:61717"/>
        <label>2</label>
    </ligand>
    <ligandPart>
        <name>Fe</name>
        <dbReference type="ChEBI" id="CHEBI:18248"/>
    </ligandPart>
</feature>
<dbReference type="AlphaFoldDB" id="A0A285N6J9"/>
<evidence type="ECO:0000256" key="11">
    <source>
        <dbReference type="ARBA" id="ARBA00022723"/>
    </source>
</evidence>
<evidence type="ECO:0000256" key="8">
    <source>
        <dbReference type="ARBA" id="ARBA00022617"/>
    </source>
</evidence>
<feature type="binding site" description="covalent" evidence="23">
    <location>
        <position position="223"/>
    </location>
    <ligand>
        <name>heme c</name>
        <dbReference type="ChEBI" id="CHEBI:61717"/>
        <label>2</label>
    </ligand>
</feature>
<dbReference type="InterPro" id="IPR036909">
    <property type="entry name" value="Cyt_c-like_dom_sf"/>
</dbReference>
<evidence type="ECO:0000256" key="10">
    <source>
        <dbReference type="ARBA" id="ARBA00022692"/>
    </source>
</evidence>
<evidence type="ECO:0000256" key="17">
    <source>
        <dbReference type="ARBA" id="ARBA00023004"/>
    </source>
</evidence>
<gene>
    <name evidence="26" type="ORF">SAMN06265368_0034</name>
</gene>
<keyword evidence="14 21" id="KW-0249">Electron transport</keyword>
<dbReference type="GO" id="GO:0006119">
    <property type="term" value="P:oxidative phosphorylation"/>
    <property type="evidence" value="ECO:0007669"/>
    <property type="project" value="UniProtKB-UniPathway"/>
</dbReference>
<dbReference type="EMBL" id="OBEL01000001">
    <property type="protein sequence ID" value="SNZ05105.1"/>
    <property type="molecule type" value="Genomic_DNA"/>
</dbReference>
<evidence type="ECO:0000256" key="5">
    <source>
        <dbReference type="ARBA" id="ARBA00022448"/>
    </source>
</evidence>
<dbReference type="InterPro" id="IPR009056">
    <property type="entry name" value="Cyt_c-like_dom"/>
</dbReference>
<feature type="binding site" description="axial binding residue" evidence="22">
    <location>
        <position position="265"/>
    </location>
    <ligand>
        <name>heme c</name>
        <dbReference type="ChEBI" id="CHEBI:61717"/>
        <label>1</label>
    </ligand>
    <ligandPart>
        <name>Fe</name>
        <dbReference type="ChEBI" id="CHEBI:18248"/>
    </ligandPart>
</feature>
<dbReference type="Pfam" id="PF14715">
    <property type="entry name" value="FixP_N"/>
    <property type="match status" value="1"/>
</dbReference>
<dbReference type="Pfam" id="PF00034">
    <property type="entry name" value="Cytochrom_C"/>
    <property type="match status" value="1"/>
</dbReference>
<dbReference type="GO" id="GO:0020037">
    <property type="term" value="F:heme binding"/>
    <property type="evidence" value="ECO:0007669"/>
    <property type="project" value="InterPro"/>
</dbReference>
<keyword evidence="7 21" id="KW-0997">Cell inner membrane</keyword>
<dbReference type="PIRSF" id="PIRSF000006">
    <property type="entry name" value="Cbb3-Cox_fixP"/>
    <property type="match status" value="1"/>
</dbReference>
<evidence type="ECO:0000256" key="9">
    <source>
        <dbReference type="ARBA" id="ARBA00022660"/>
    </source>
</evidence>
<proteinExistence type="inferred from homology"/>
<feature type="binding site" description="covalent" evidence="23">
    <location>
        <position position="220"/>
    </location>
    <ligand>
        <name>heme c</name>
        <dbReference type="ChEBI" id="CHEBI:61717"/>
        <label>2</label>
    </ligand>
</feature>
<sequence length="291" mass="31763">MSEHNKEMDHITGVETTGHEWDGLKELNNPLPRWWLWTFYITIVWAIGYWVAYPAWPLVSDYTKGMLGHSNRAEGLEAYNQLMAARLEKGAGLKDATVDEILANDDLRAFAEAQGAAAFGDNCSACHGSGAAGTTDYPNLVDDDWLWGGSVDAIHETIRVGIRSGHDDERAGDMTAFGRDEILEKEDILTVANYVMSLSGMPTDDGADLEAGKVLFEENCASCHGEDAKGLQELGAPNLTDAIWLYGGDRATIIETITNGRMGVMPAWEKRLDPVTVKSLAVYVHTRGGGQ</sequence>
<feature type="binding site" description="axial binding residue" evidence="22">
    <location>
        <position position="127"/>
    </location>
    <ligand>
        <name>heme c</name>
        <dbReference type="ChEBI" id="CHEBI:61717"/>
        <label>1</label>
    </ligand>
    <ligandPart>
        <name>Fe</name>
        <dbReference type="ChEBI" id="CHEBI:18248"/>
    </ligandPart>
</feature>
<evidence type="ECO:0000256" key="19">
    <source>
        <dbReference type="ARBA" id="ARBA00023136"/>
    </source>
</evidence>
<reference evidence="26 27" key="1">
    <citation type="submission" date="2017-09" db="EMBL/GenBank/DDBJ databases">
        <authorList>
            <person name="Ehlers B."/>
            <person name="Leendertz F.H."/>
        </authorList>
    </citation>
    <scope>NUCLEOTIDE SEQUENCE [LARGE SCALE GENOMIC DNA]</scope>
    <source>
        <strain evidence="26 27">DSM 18289</strain>
    </source>
</reference>
<evidence type="ECO:0000313" key="26">
    <source>
        <dbReference type="EMBL" id="SNZ05105.1"/>
    </source>
</evidence>
<keyword evidence="16 21" id="KW-0560">Oxidoreductase</keyword>
<dbReference type="InterPro" id="IPR050597">
    <property type="entry name" value="Cytochrome_c_Oxidase_Subunit"/>
</dbReference>
<evidence type="ECO:0000256" key="1">
    <source>
        <dbReference type="ARBA" id="ARBA00004533"/>
    </source>
</evidence>
<accession>A0A285N6J9</accession>
<keyword evidence="27" id="KW-1185">Reference proteome</keyword>
<dbReference type="GO" id="GO:0005886">
    <property type="term" value="C:plasma membrane"/>
    <property type="evidence" value="ECO:0007669"/>
    <property type="project" value="UniProtKB-SubCell"/>
</dbReference>
<evidence type="ECO:0000256" key="12">
    <source>
        <dbReference type="ARBA" id="ARBA00022737"/>
    </source>
</evidence>